<keyword evidence="2" id="KW-1185">Reference proteome</keyword>
<organism evidence="1 2">
    <name type="scientific">Corynebacterium occultum</name>
    <dbReference type="NCBI Taxonomy" id="2675219"/>
    <lineage>
        <taxon>Bacteria</taxon>
        <taxon>Bacillati</taxon>
        <taxon>Actinomycetota</taxon>
        <taxon>Actinomycetes</taxon>
        <taxon>Mycobacteriales</taxon>
        <taxon>Corynebacteriaceae</taxon>
        <taxon>Corynebacterium</taxon>
    </lineage>
</organism>
<dbReference type="KEGG" id="cok:COCCU_13590"/>
<reference evidence="1 2" key="1">
    <citation type="submission" date="2019-11" db="EMBL/GenBank/DDBJ databases">
        <title>Complete genome sequence of Corynebacterium kalinowskii 1959, a novel Corynebacterium species isolated from soil of a small paddock in Vilsendorf, Germany.</title>
        <authorList>
            <person name="Schaffert L."/>
            <person name="Ruwe M."/>
            <person name="Milse J."/>
            <person name="Hanuschka K."/>
            <person name="Ortseifen V."/>
            <person name="Droste J."/>
            <person name="Brandt D."/>
            <person name="Schlueter L."/>
            <person name="Kutter Y."/>
            <person name="Vinke S."/>
            <person name="Viehoefer P."/>
            <person name="Jacob L."/>
            <person name="Luebke N.-C."/>
            <person name="Schulte-Berndt E."/>
            <person name="Hain C."/>
            <person name="Linder M."/>
            <person name="Schmidt P."/>
            <person name="Wollenschlaeger L."/>
            <person name="Luttermann T."/>
            <person name="Thieme E."/>
            <person name="Hassa J."/>
            <person name="Haak M."/>
            <person name="Wittchen M."/>
            <person name="Mentz A."/>
            <person name="Persicke M."/>
            <person name="Busche T."/>
            <person name="Ruckert C."/>
        </authorList>
    </citation>
    <scope>NUCLEOTIDE SEQUENCE [LARGE SCALE GENOMIC DNA]</scope>
    <source>
        <strain evidence="1 2">2039</strain>
    </source>
</reference>
<dbReference type="RefSeq" id="WP_156232248.1">
    <property type="nucleotide sequence ID" value="NZ_CP046455.1"/>
</dbReference>
<proteinExistence type="predicted"/>
<dbReference type="Proteomes" id="UP000424462">
    <property type="component" value="Chromosome"/>
</dbReference>
<name>A0A6B8WQS6_9CORY</name>
<protein>
    <submittedName>
        <fullName evidence="1">Uncharacterized protein</fullName>
    </submittedName>
</protein>
<gene>
    <name evidence="1" type="ORF">COCCU_13590</name>
</gene>
<dbReference type="EMBL" id="CP046455">
    <property type="protein sequence ID" value="QGU08608.1"/>
    <property type="molecule type" value="Genomic_DNA"/>
</dbReference>
<evidence type="ECO:0000313" key="2">
    <source>
        <dbReference type="Proteomes" id="UP000424462"/>
    </source>
</evidence>
<accession>A0A6B8WQS6</accession>
<sequence>MFVRDFNPDTIELNENIKVEHGEGKTLLTLPRDLADFAEPQEPRTLLERLQQVARQYLS</sequence>
<evidence type="ECO:0000313" key="1">
    <source>
        <dbReference type="EMBL" id="QGU08608.1"/>
    </source>
</evidence>
<dbReference type="AlphaFoldDB" id="A0A6B8WQS6"/>